<accession>A0A5Q0BJG7</accession>
<evidence type="ECO:0000313" key="1">
    <source>
        <dbReference type="EMBL" id="QFY42324.1"/>
    </source>
</evidence>
<dbReference type="AlphaFoldDB" id="A0A5Q0BJG7"/>
<organism evidence="1 2">
    <name type="scientific">Candidatus Methylospira mobilis</name>
    <dbReference type="NCBI Taxonomy" id="1808979"/>
    <lineage>
        <taxon>Bacteria</taxon>
        <taxon>Pseudomonadati</taxon>
        <taxon>Pseudomonadota</taxon>
        <taxon>Gammaproteobacteria</taxon>
        <taxon>Methylococcales</taxon>
        <taxon>Methylococcaceae</taxon>
        <taxon>Candidatus Methylospira</taxon>
    </lineage>
</organism>
<dbReference type="SUPFAM" id="SSF53098">
    <property type="entry name" value="Ribonuclease H-like"/>
    <property type="match status" value="1"/>
</dbReference>
<reference evidence="1 2" key="1">
    <citation type="submission" date="2019-09" db="EMBL/GenBank/DDBJ databases">
        <title>Ecophysiology of the spiral-shaped methanotroph Methylospira mobilis as revealed by the complete genome sequence.</title>
        <authorList>
            <person name="Oshkin I.Y."/>
            <person name="Dedysh S.N."/>
            <person name="Miroshnikov K."/>
            <person name="Danilova O.V."/>
            <person name="Hakobyan A."/>
            <person name="Liesack W."/>
        </authorList>
    </citation>
    <scope>NUCLEOTIDE SEQUENCE [LARGE SCALE GENOMIC DNA]</scope>
    <source>
        <strain evidence="1 2">Shm1</strain>
    </source>
</reference>
<proteinExistence type="predicted"/>
<dbReference type="RefSeq" id="WP_153248303.1">
    <property type="nucleotide sequence ID" value="NZ_CP044205.1"/>
</dbReference>
<gene>
    <name evidence="1" type="ORF">F6R98_06530</name>
</gene>
<dbReference type="KEGG" id="mmob:F6R98_06530"/>
<dbReference type="EMBL" id="CP044205">
    <property type="protein sequence ID" value="QFY42324.1"/>
    <property type="molecule type" value="Genomic_DNA"/>
</dbReference>
<protein>
    <submittedName>
        <fullName evidence="1">Uncharacterized protein</fullName>
    </submittedName>
</protein>
<dbReference type="InParanoid" id="A0A5Q0BJG7"/>
<name>A0A5Q0BJG7_9GAMM</name>
<dbReference type="OrthoDB" id="6687915at2"/>
<dbReference type="Proteomes" id="UP000325755">
    <property type="component" value="Chromosome"/>
</dbReference>
<dbReference type="GO" id="GO:0003676">
    <property type="term" value="F:nucleic acid binding"/>
    <property type="evidence" value="ECO:0007669"/>
    <property type="project" value="InterPro"/>
</dbReference>
<evidence type="ECO:0000313" key="2">
    <source>
        <dbReference type="Proteomes" id="UP000325755"/>
    </source>
</evidence>
<sequence>MRIFIDTEFTDFNSPALISIALVTEDGHEFYAERTDYSRDACNKFVRTTVLPLLGRVPGAACNQTTLTKRLHTWFAALSEPATIVCDFEGDWLLLNEALLCGGQKTPPVNMGEKLLLDSSIFNDPVFGHALNRTFTQKWPPHHALADARALRAGHRAWYASMEQVWAAHG</sequence>
<dbReference type="Gene3D" id="3.30.420.10">
    <property type="entry name" value="Ribonuclease H-like superfamily/Ribonuclease H"/>
    <property type="match status" value="1"/>
</dbReference>
<keyword evidence="2" id="KW-1185">Reference proteome</keyword>
<dbReference type="InterPro" id="IPR036397">
    <property type="entry name" value="RNaseH_sf"/>
</dbReference>
<dbReference type="InterPro" id="IPR012337">
    <property type="entry name" value="RNaseH-like_sf"/>
</dbReference>